<dbReference type="Gene3D" id="3.40.525.10">
    <property type="entry name" value="CRAL-TRIO lipid binding domain"/>
    <property type="match status" value="1"/>
</dbReference>
<dbReference type="AlphaFoldDB" id="A0A1Y2LY53"/>
<protein>
    <recommendedName>
        <fullName evidence="1">CRAL-TRIO domain-containing protein</fullName>
    </recommendedName>
</protein>
<dbReference type="SUPFAM" id="SSF46938">
    <property type="entry name" value="CRAL/TRIO N-terminal domain"/>
    <property type="match status" value="1"/>
</dbReference>
<sequence length="394" mass="45545">MTTSTTGGSAKSAEPDTIGNLTAEQERCLQEAWVHLLRLCGHEKIGERVPDKTNEFLLHVSKNQSDGFKDSLWGYMFCDNPDALVLRYLRARKWDVVEAVKMLVSAIHWRDERKISTDIIQRGESVALKPTRSSDEEALMMQYRSGKSYVRGTDKHGHPIYIVKVKLHDPHKQPAHVMESYALHNIETLRIMAKGTHDRACLLFDLTGFGLRNMDFQLVKFLMQIFEARYPETLEVILVHNAPFVFWGIWNVIKHWLDPIIASKVHFTSGKKAMLEFIPRDKLQKCYGGDDGWEYRYVEPIPTENEQLNDVEKKVELQEHRDALIEKFNNLTMEWVSLEPEASVAKAKNAQRYEVAHELEQKYWQLDPHVRSTTYYDRVGVLTRDGAVDFGAAR</sequence>
<dbReference type="CDD" id="cd00170">
    <property type="entry name" value="SEC14"/>
    <property type="match status" value="1"/>
</dbReference>
<dbReference type="InterPro" id="IPR011074">
    <property type="entry name" value="CRAL/TRIO_N_dom"/>
</dbReference>
<dbReference type="InterPro" id="IPR052432">
    <property type="entry name" value="PITP/CRAL-TRIO"/>
</dbReference>
<feature type="domain" description="CRAL-TRIO" evidence="1">
    <location>
        <begin position="136"/>
        <end position="295"/>
    </location>
</feature>
<proteinExistence type="predicted"/>
<dbReference type="EMBL" id="KZ107846">
    <property type="protein sequence ID" value="OSS48459.1"/>
    <property type="molecule type" value="Genomic_DNA"/>
</dbReference>
<dbReference type="Proteomes" id="UP000193240">
    <property type="component" value="Unassembled WGS sequence"/>
</dbReference>
<dbReference type="PROSITE" id="PS50191">
    <property type="entry name" value="CRAL_TRIO"/>
    <property type="match status" value="1"/>
</dbReference>
<dbReference type="STRING" id="105696.A0A1Y2LY53"/>
<dbReference type="InterPro" id="IPR001251">
    <property type="entry name" value="CRAL-TRIO_dom"/>
</dbReference>
<dbReference type="InterPro" id="IPR036273">
    <property type="entry name" value="CRAL/TRIO_N_dom_sf"/>
</dbReference>
<reference evidence="2 3" key="1">
    <citation type="journal article" date="2017" name="Genome Announc.">
        <title>Genome sequence of the saprophytic ascomycete Epicoccum nigrum ICMP 19927 strain isolated from New Zealand.</title>
        <authorList>
            <person name="Fokin M."/>
            <person name="Fleetwood D."/>
            <person name="Weir B.S."/>
            <person name="Villas-Boas S.G."/>
        </authorList>
    </citation>
    <scope>NUCLEOTIDE SEQUENCE [LARGE SCALE GENOMIC DNA]</scope>
    <source>
        <strain evidence="2 3">ICMP 19927</strain>
    </source>
</reference>
<dbReference type="InterPro" id="IPR036865">
    <property type="entry name" value="CRAL-TRIO_dom_sf"/>
</dbReference>
<dbReference type="InParanoid" id="A0A1Y2LY53"/>
<dbReference type="SUPFAM" id="SSF52087">
    <property type="entry name" value="CRAL/TRIO domain"/>
    <property type="match status" value="1"/>
</dbReference>
<keyword evidence="3" id="KW-1185">Reference proteome</keyword>
<name>A0A1Y2LY53_EPING</name>
<accession>A0A1Y2LY53</accession>
<dbReference type="SMART" id="SM01100">
    <property type="entry name" value="CRAL_TRIO_N"/>
    <property type="match status" value="1"/>
</dbReference>
<dbReference type="PANTHER" id="PTHR46590:SF1">
    <property type="entry name" value="PHOSPHATIDYLINOSITOL TRANSFER PROTEIN CSR1"/>
    <property type="match status" value="1"/>
</dbReference>
<dbReference type="Pfam" id="PF03765">
    <property type="entry name" value="CRAL_TRIO_N"/>
    <property type="match status" value="1"/>
</dbReference>
<organism evidence="2 3">
    <name type="scientific">Epicoccum nigrum</name>
    <name type="common">Soil fungus</name>
    <name type="synonym">Epicoccum purpurascens</name>
    <dbReference type="NCBI Taxonomy" id="105696"/>
    <lineage>
        <taxon>Eukaryota</taxon>
        <taxon>Fungi</taxon>
        <taxon>Dikarya</taxon>
        <taxon>Ascomycota</taxon>
        <taxon>Pezizomycotina</taxon>
        <taxon>Dothideomycetes</taxon>
        <taxon>Pleosporomycetidae</taxon>
        <taxon>Pleosporales</taxon>
        <taxon>Pleosporineae</taxon>
        <taxon>Didymellaceae</taxon>
        <taxon>Epicoccum</taxon>
    </lineage>
</organism>
<evidence type="ECO:0000313" key="3">
    <source>
        <dbReference type="Proteomes" id="UP000193240"/>
    </source>
</evidence>
<gene>
    <name evidence="2" type="ORF">B5807_07703</name>
</gene>
<dbReference type="SMART" id="SM00516">
    <property type="entry name" value="SEC14"/>
    <property type="match status" value="1"/>
</dbReference>
<evidence type="ECO:0000313" key="2">
    <source>
        <dbReference type="EMBL" id="OSS48459.1"/>
    </source>
</evidence>
<dbReference type="PANTHER" id="PTHR46590">
    <property type="entry name" value="PHOSPHATIDYLINOSITOL TRANSFER PROTEIN CSR1-RELATED"/>
    <property type="match status" value="1"/>
</dbReference>
<evidence type="ECO:0000259" key="1">
    <source>
        <dbReference type="PROSITE" id="PS50191"/>
    </source>
</evidence>
<dbReference type="Pfam" id="PF00650">
    <property type="entry name" value="CRAL_TRIO"/>
    <property type="match status" value="1"/>
</dbReference>
<dbReference type="FunCoup" id="A0A1Y2LY53">
    <property type="interactions" value="165"/>
</dbReference>
<dbReference type="OMA" id="FMAQYRS"/>